<dbReference type="Pfam" id="PF08240">
    <property type="entry name" value="ADH_N"/>
    <property type="match status" value="1"/>
</dbReference>
<evidence type="ECO:0000259" key="1">
    <source>
        <dbReference type="SMART" id="SM00829"/>
    </source>
</evidence>
<dbReference type="SUPFAM" id="SSF51735">
    <property type="entry name" value="NAD(P)-binding Rossmann-fold domains"/>
    <property type="match status" value="1"/>
</dbReference>
<dbReference type="Pfam" id="PF13602">
    <property type="entry name" value="ADH_zinc_N_2"/>
    <property type="match status" value="1"/>
</dbReference>
<name>A0ABU5N4M2_9MICO</name>
<proteinExistence type="predicted"/>
<dbReference type="CDD" id="cd08267">
    <property type="entry name" value="MDR1"/>
    <property type="match status" value="1"/>
</dbReference>
<dbReference type="InterPro" id="IPR020843">
    <property type="entry name" value="ER"/>
</dbReference>
<organism evidence="2 3">
    <name type="scientific">Microbacterium aquimaris</name>
    <dbReference type="NCBI Taxonomy" id="459816"/>
    <lineage>
        <taxon>Bacteria</taxon>
        <taxon>Bacillati</taxon>
        <taxon>Actinomycetota</taxon>
        <taxon>Actinomycetes</taxon>
        <taxon>Micrococcales</taxon>
        <taxon>Microbacteriaceae</taxon>
        <taxon>Microbacterium</taxon>
    </lineage>
</organism>
<evidence type="ECO:0000313" key="3">
    <source>
        <dbReference type="Proteomes" id="UP001291912"/>
    </source>
</evidence>
<protein>
    <submittedName>
        <fullName evidence="2">NAD(P)-dependent alcohol dehydrogenase</fullName>
    </submittedName>
</protein>
<dbReference type="InterPro" id="IPR036291">
    <property type="entry name" value="NAD(P)-bd_dom_sf"/>
</dbReference>
<dbReference type="InterPro" id="IPR052733">
    <property type="entry name" value="Chloroplast_QOR"/>
</dbReference>
<dbReference type="InterPro" id="IPR013154">
    <property type="entry name" value="ADH-like_N"/>
</dbReference>
<feature type="domain" description="Enoyl reductase (ER)" evidence="1">
    <location>
        <begin position="16"/>
        <end position="327"/>
    </location>
</feature>
<reference evidence="2 3" key="1">
    <citation type="submission" date="2023-10" db="EMBL/GenBank/DDBJ databases">
        <title>Microbacterium xanthum sp. nov., isolated from seaweed.</title>
        <authorList>
            <person name="Lee S.D."/>
        </authorList>
    </citation>
    <scope>NUCLEOTIDE SEQUENCE [LARGE SCALE GENOMIC DNA]</scope>
    <source>
        <strain evidence="2 3">KCTC 19124</strain>
    </source>
</reference>
<dbReference type="Gene3D" id="3.40.50.720">
    <property type="entry name" value="NAD(P)-binding Rossmann-like Domain"/>
    <property type="match status" value="1"/>
</dbReference>
<comment type="caution">
    <text evidence="2">The sequence shown here is derived from an EMBL/GenBank/DDBJ whole genome shotgun (WGS) entry which is preliminary data.</text>
</comment>
<gene>
    <name evidence="2" type="ORF">R2Q92_04205</name>
</gene>
<evidence type="ECO:0000313" key="2">
    <source>
        <dbReference type="EMBL" id="MDZ8161026.1"/>
    </source>
</evidence>
<dbReference type="Gene3D" id="3.90.180.10">
    <property type="entry name" value="Medium-chain alcohol dehydrogenases, catalytic domain"/>
    <property type="match status" value="1"/>
</dbReference>
<dbReference type="RefSeq" id="WP_194423690.1">
    <property type="nucleotide sequence ID" value="NZ_BAAAPT010000001.1"/>
</dbReference>
<dbReference type="PANTHER" id="PTHR44013:SF1">
    <property type="entry name" value="ZINC-TYPE ALCOHOL DEHYDROGENASE-LIKE PROTEIN C16A3.02C"/>
    <property type="match status" value="1"/>
</dbReference>
<dbReference type="Proteomes" id="UP001291912">
    <property type="component" value="Unassembled WGS sequence"/>
</dbReference>
<dbReference type="SMART" id="SM00829">
    <property type="entry name" value="PKS_ER"/>
    <property type="match status" value="1"/>
</dbReference>
<dbReference type="SUPFAM" id="SSF50129">
    <property type="entry name" value="GroES-like"/>
    <property type="match status" value="1"/>
</dbReference>
<dbReference type="PANTHER" id="PTHR44013">
    <property type="entry name" value="ZINC-TYPE ALCOHOL DEHYDROGENASE-LIKE PROTEIN C16A3.02C"/>
    <property type="match status" value="1"/>
</dbReference>
<dbReference type="EMBL" id="JAWJYN010000001">
    <property type="protein sequence ID" value="MDZ8161026.1"/>
    <property type="molecule type" value="Genomic_DNA"/>
</dbReference>
<sequence length="331" mass="33883">MNEPETMSAWTQSGYGEVDAVTRQQIRTPRPGAGEVLLRVRATALNNGDVRIMRGEPWLVRLAFGIRRPKQPVRGIAVAGTVAATGPGVAALAVGDEVVGELDGGGLADYVVAKAERLVRRPEAVSVIDAASLPVAAVTASLALDAAGADGPGRVLVIGASGGVGSFAVMLAAARGAEVWALCGERNQAVVEGWGASRTFDYRRVQPGSAEVGGDFDAVLDIAGTASLSALRALVRDGGVVVLVSGEGGRLLGPIPRILAAAVRSIGARRPLRPLAAGAHPEVIERMLALVAEGTLRPHIERTVSIDDADRALAHLASGHAVGKTVVVASP</sequence>
<dbReference type="InterPro" id="IPR011032">
    <property type="entry name" value="GroES-like_sf"/>
</dbReference>
<keyword evidence="3" id="KW-1185">Reference proteome</keyword>
<accession>A0ABU5N4M2</accession>